<accession>A0A6A6BIU5</accession>
<sequence>MAGNKDKEVRRRRRRRPHSRSPRACASSTSTPTLHPPTITTPTARDTLPSRLSARDHCAMDGTRARGTDTGGAGAGSKFGWHERGGRTSGTCFAWSCSVPIAMIDDDDDDDGDGGSGSVCARCLDGPVMVGADGDGLWTGRDVMKLGVDESFLSSFFNLFADLNTK</sequence>
<dbReference type="Proteomes" id="UP000799438">
    <property type="component" value="Unassembled WGS sequence"/>
</dbReference>
<evidence type="ECO:0000313" key="3">
    <source>
        <dbReference type="Proteomes" id="UP000799438"/>
    </source>
</evidence>
<dbReference type="EMBL" id="ML995484">
    <property type="protein sequence ID" value="KAF2142481.1"/>
    <property type="molecule type" value="Genomic_DNA"/>
</dbReference>
<evidence type="ECO:0000313" key="2">
    <source>
        <dbReference type="EMBL" id="KAF2142481.1"/>
    </source>
</evidence>
<reference evidence="2" key="1">
    <citation type="journal article" date="2020" name="Stud. Mycol.">
        <title>101 Dothideomycetes genomes: a test case for predicting lifestyles and emergence of pathogens.</title>
        <authorList>
            <person name="Haridas S."/>
            <person name="Albert R."/>
            <person name="Binder M."/>
            <person name="Bloem J."/>
            <person name="Labutti K."/>
            <person name="Salamov A."/>
            <person name="Andreopoulos B."/>
            <person name="Baker S."/>
            <person name="Barry K."/>
            <person name="Bills G."/>
            <person name="Bluhm B."/>
            <person name="Cannon C."/>
            <person name="Castanera R."/>
            <person name="Culley D."/>
            <person name="Daum C."/>
            <person name="Ezra D."/>
            <person name="Gonzalez J."/>
            <person name="Henrissat B."/>
            <person name="Kuo A."/>
            <person name="Liang C."/>
            <person name="Lipzen A."/>
            <person name="Lutzoni F."/>
            <person name="Magnuson J."/>
            <person name="Mondo S."/>
            <person name="Nolan M."/>
            <person name="Ohm R."/>
            <person name="Pangilinan J."/>
            <person name="Park H.-J."/>
            <person name="Ramirez L."/>
            <person name="Alfaro M."/>
            <person name="Sun H."/>
            <person name="Tritt A."/>
            <person name="Yoshinaga Y."/>
            <person name="Zwiers L.-H."/>
            <person name="Turgeon B."/>
            <person name="Goodwin S."/>
            <person name="Spatafora J."/>
            <person name="Crous P."/>
            <person name="Grigoriev I."/>
        </authorList>
    </citation>
    <scope>NUCLEOTIDE SEQUENCE</scope>
    <source>
        <strain evidence="2">CBS 121167</strain>
    </source>
</reference>
<feature type="compositionally biased region" description="Low complexity" evidence="1">
    <location>
        <begin position="27"/>
        <end position="43"/>
    </location>
</feature>
<evidence type="ECO:0000256" key="1">
    <source>
        <dbReference type="SAM" id="MobiDB-lite"/>
    </source>
</evidence>
<dbReference type="AlphaFoldDB" id="A0A6A6BIU5"/>
<proteinExistence type="predicted"/>
<feature type="region of interest" description="Disordered" evidence="1">
    <location>
        <begin position="1"/>
        <end position="81"/>
    </location>
</feature>
<feature type="compositionally biased region" description="Basic and acidic residues" evidence="1">
    <location>
        <begin position="53"/>
        <end position="67"/>
    </location>
</feature>
<organism evidence="2 3">
    <name type="scientific">Aplosporella prunicola CBS 121167</name>
    <dbReference type="NCBI Taxonomy" id="1176127"/>
    <lineage>
        <taxon>Eukaryota</taxon>
        <taxon>Fungi</taxon>
        <taxon>Dikarya</taxon>
        <taxon>Ascomycota</taxon>
        <taxon>Pezizomycotina</taxon>
        <taxon>Dothideomycetes</taxon>
        <taxon>Dothideomycetes incertae sedis</taxon>
        <taxon>Botryosphaeriales</taxon>
        <taxon>Aplosporellaceae</taxon>
        <taxon>Aplosporella</taxon>
    </lineage>
</organism>
<name>A0A6A6BIU5_9PEZI</name>
<gene>
    <name evidence="2" type="ORF">K452DRAFT_332202</name>
</gene>
<feature type="compositionally biased region" description="Basic residues" evidence="1">
    <location>
        <begin position="10"/>
        <end position="21"/>
    </location>
</feature>
<dbReference type="RefSeq" id="XP_033398193.1">
    <property type="nucleotide sequence ID" value="XM_033545146.1"/>
</dbReference>
<keyword evidence="3" id="KW-1185">Reference proteome</keyword>
<dbReference type="GeneID" id="54302642"/>
<protein>
    <submittedName>
        <fullName evidence="2">Uncharacterized protein</fullName>
    </submittedName>
</protein>